<dbReference type="PROSITE" id="PS51257">
    <property type="entry name" value="PROKAR_LIPOPROTEIN"/>
    <property type="match status" value="1"/>
</dbReference>
<dbReference type="AlphaFoldDB" id="A0A2W7NF89"/>
<dbReference type="InterPro" id="IPR011990">
    <property type="entry name" value="TPR-like_helical_dom_sf"/>
</dbReference>
<reference evidence="9 10" key="1">
    <citation type="submission" date="2018-06" db="EMBL/GenBank/DDBJ databases">
        <title>Genomic Encyclopedia of Archaeal and Bacterial Type Strains, Phase II (KMG-II): from individual species to whole genera.</title>
        <authorList>
            <person name="Goeker M."/>
        </authorList>
    </citation>
    <scope>NUCLEOTIDE SEQUENCE [LARGE SCALE GENOMIC DNA]</scope>
    <source>
        <strain evidence="9 10">DSM 6779</strain>
    </source>
</reference>
<dbReference type="Proteomes" id="UP000249239">
    <property type="component" value="Unassembled WGS sequence"/>
</dbReference>
<evidence type="ECO:0000256" key="1">
    <source>
        <dbReference type="ARBA" id="ARBA00004442"/>
    </source>
</evidence>
<comment type="similarity">
    <text evidence="2">Belongs to the SusD family.</text>
</comment>
<accession>A0A2W7NF89</accession>
<dbReference type="InterPro" id="IPR012944">
    <property type="entry name" value="SusD_RagB_dom"/>
</dbReference>
<organism evidence="9 10">
    <name type="scientific">Breznakibacter xylanolyticus</name>
    <dbReference type="NCBI Taxonomy" id="990"/>
    <lineage>
        <taxon>Bacteria</taxon>
        <taxon>Pseudomonadati</taxon>
        <taxon>Bacteroidota</taxon>
        <taxon>Bacteroidia</taxon>
        <taxon>Marinilabiliales</taxon>
        <taxon>Marinilabiliaceae</taxon>
        <taxon>Breznakibacter</taxon>
    </lineage>
</organism>
<evidence type="ECO:0000256" key="4">
    <source>
        <dbReference type="ARBA" id="ARBA00023136"/>
    </source>
</evidence>
<dbReference type="Pfam" id="PF14322">
    <property type="entry name" value="SusD-like_3"/>
    <property type="match status" value="1"/>
</dbReference>
<name>A0A2W7NF89_9BACT</name>
<evidence type="ECO:0000256" key="3">
    <source>
        <dbReference type="ARBA" id="ARBA00022729"/>
    </source>
</evidence>
<protein>
    <submittedName>
        <fullName evidence="9">Putative outer membrane starch-binding protein</fullName>
    </submittedName>
</protein>
<feature type="signal peptide" evidence="6">
    <location>
        <begin position="1"/>
        <end position="22"/>
    </location>
</feature>
<dbReference type="InterPro" id="IPR033985">
    <property type="entry name" value="SusD-like_N"/>
</dbReference>
<dbReference type="SUPFAM" id="SSF48452">
    <property type="entry name" value="TPR-like"/>
    <property type="match status" value="1"/>
</dbReference>
<dbReference type="RefSeq" id="WP_111445314.1">
    <property type="nucleotide sequence ID" value="NZ_QKZK01000011.1"/>
</dbReference>
<evidence type="ECO:0000256" key="2">
    <source>
        <dbReference type="ARBA" id="ARBA00006275"/>
    </source>
</evidence>
<comment type="subcellular location">
    <subcellularLocation>
        <location evidence="1">Cell outer membrane</location>
    </subcellularLocation>
</comment>
<dbReference type="Gene3D" id="1.25.40.390">
    <property type="match status" value="1"/>
</dbReference>
<evidence type="ECO:0000259" key="8">
    <source>
        <dbReference type="Pfam" id="PF14322"/>
    </source>
</evidence>
<keyword evidence="5" id="KW-0998">Cell outer membrane</keyword>
<gene>
    <name evidence="9" type="ORF">LX69_01631</name>
</gene>
<feature type="chain" id="PRO_5015996750" evidence="6">
    <location>
        <begin position="23"/>
        <end position="561"/>
    </location>
</feature>
<evidence type="ECO:0000259" key="7">
    <source>
        <dbReference type="Pfam" id="PF07980"/>
    </source>
</evidence>
<dbReference type="CDD" id="cd08977">
    <property type="entry name" value="SusD"/>
    <property type="match status" value="1"/>
</dbReference>
<evidence type="ECO:0000313" key="10">
    <source>
        <dbReference type="Proteomes" id="UP000249239"/>
    </source>
</evidence>
<proteinExistence type="inferred from homology"/>
<keyword evidence="4" id="KW-0472">Membrane</keyword>
<sequence>MKKSFIYIASLTVSLMSFGACSDEFLDTSSKTELNTETFYKTVADAEMALIGCYDGWQRTISSGGPGFYLASEMLSDQCFGGAGNGDGRNWQVLDRFDQTESTSDVDIYDTDWQNYYAAIYRCNELLDKTGQMTWPDEAAKGRILGECRAMRAILYFDLARLFGDVPLFTEPVNENRPRAAADSVYKVIVADLNYASANIPANAYPVKGNNATDGRITKFAAQAMLARVYLFYSGYYGKDPEGCTKEQALAAVESVIKEGGYSLEKKYADLWMPACTQSSPSEYSWVTTYAGKYYNADGWHAGQGELSKEFILNMKFNTTQDYNGNADGNAFQVFLGMRNTNHPPFAVGWGCCSVNPKFVKKFLGDPRVEASVIDYKGIGFEAAESFSKCFNDTREYTGYAIKKYSPLCFFDGTRESVGFKLGEQHQNITYYIDYTIMRYADVLLMAAELGSENAQTHFNEVRGRAGYTDVVPVSKEAIMQEREVEFAFEGIRYWDLLRQGVDVAAATITANQNGTIVKSGGADDVVVTSAANISAKKGLQQIPNKQITLSDKVLTQNTGW</sequence>
<feature type="domain" description="RagB/SusD" evidence="7">
    <location>
        <begin position="310"/>
        <end position="561"/>
    </location>
</feature>
<dbReference type="Pfam" id="PF07980">
    <property type="entry name" value="SusD_RagB"/>
    <property type="match status" value="1"/>
</dbReference>
<dbReference type="OrthoDB" id="9792139at2"/>
<evidence type="ECO:0000256" key="6">
    <source>
        <dbReference type="SAM" id="SignalP"/>
    </source>
</evidence>
<dbReference type="EMBL" id="QKZK01000011">
    <property type="protein sequence ID" value="PZX16817.1"/>
    <property type="molecule type" value="Genomic_DNA"/>
</dbReference>
<evidence type="ECO:0000313" key="9">
    <source>
        <dbReference type="EMBL" id="PZX16817.1"/>
    </source>
</evidence>
<evidence type="ECO:0000256" key="5">
    <source>
        <dbReference type="ARBA" id="ARBA00023237"/>
    </source>
</evidence>
<keyword evidence="10" id="KW-1185">Reference proteome</keyword>
<keyword evidence="3 6" id="KW-0732">Signal</keyword>
<comment type="caution">
    <text evidence="9">The sequence shown here is derived from an EMBL/GenBank/DDBJ whole genome shotgun (WGS) entry which is preliminary data.</text>
</comment>
<dbReference type="GO" id="GO:0009279">
    <property type="term" value="C:cell outer membrane"/>
    <property type="evidence" value="ECO:0007669"/>
    <property type="project" value="UniProtKB-SubCell"/>
</dbReference>
<feature type="domain" description="SusD-like N-terminal" evidence="8">
    <location>
        <begin position="89"/>
        <end position="231"/>
    </location>
</feature>